<proteinExistence type="predicted"/>
<dbReference type="InterPro" id="IPR013785">
    <property type="entry name" value="Aldolase_TIM"/>
</dbReference>
<dbReference type="Pfam" id="PF00724">
    <property type="entry name" value="Oxidored_FMN"/>
    <property type="match status" value="1"/>
</dbReference>
<evidence type="ECO:0000259" key="3">
    <source>
        <dbReference type="Pfam" id="PF00724"/>
    </source>
</evidence>
<comment type="caution">
    <text evidence="4">The sequence shown here is derived from an EMBL/GenBank/DDBJ whole genome shotgun (WGS) entry which is preliminary data.</text>
</comment>
<dbReference type="EMBL" id="VIWV01000001">
    <property type="protein sequence ID" value="TWF89895.1"/>
    <property type="molecule type" value="Genomic_DNA"/>
</dbReference>
<name>A0A561TS03_9ACTN</name>
<gene>
    <name evidence="4" type="ORF">FHX78_116943</name>
</gene>
<accession>A0A561TS03</accession>
<dbReference type="RefSeq" id="WP_229924149.1">
    <property type="nucleotide sequence ID" value="NZ_BNCE01000022.1"/>
</dbReference>
<dbReference type="Proteomes" id="UP000316603">
    <property type="component" value="Unassembled WGS sequence"/>
</dbReference>
<keyword evidence="5" id="KW-1185">Reference proteome</keyword>
<dbReference type="Gene3D" id="3.20.20.70">
    <property type="entry name" value="Aldolase class I"/>
    <property type="match status" value="1"/>
</dbReference>
<keyword evidence="1" id="KW-0285">Flavoprotein</keyword>
<reference evidence="4 5" key="1">
    <citation type="submission" date="2019-06" db="EMBL/GenBank/DDBJ databases">
        <title>Sequencing the genomes of 1000 actinobacteria strains.</title>
        <authorList>
            <person name="Klenk H.-P."/>
        </authorList>
    </citation>
    <scope>NUCLEOTIDE SEQUENCE [LARGE SCALE GENOMIC DNA]</scope>
    <source>
        <strain evidence="4 5">DSM 41695</strain>
    </source>
</reference>
<dbReference type="PANTHER" id="PTHR43656">
    <property type="entry name" value="BINDING OXIDOREDUCTASE, PUTATIVE (AFU_ORTHOLOGUE AFUA_2G08260)-RELATED"/>
    <property type="match status" value="1"/>
</dbReference>
<dbReference type="InterPro" id="IPR001155">
    <property type="entry name" value="OxRdtase_FMN_N"/>
</dbReference>
<protein>
    <submittedName>
        <fullName evidence="4">NADH:flavin oxidoreductase/NADH oxidase family protein</fullName>
    </submittedName>
</protein>
<keyword evidence="2" id="KW-0560">Oxidoreductase</keyword>
<evidence type="ECO:0000313" key="5">
    <source>
        <dbReference type="Proteomes" id="UP000316603"/>
    </source>
</evidence>
<dbReference type="AlphaFoldDB" id="A0A561TS03"/>
<evidence type="ECO:0000256" key="2">
    <source>
        <dbReference type="ARBA" id="ARBA00023002"/>
    </source>
</evidence>
<dbReference type="GO" id="GO:0016491">
    <property type="term" value="F:oxidoreductase activity"/>
    <property type="evidence" value="ECO:0007669"/>
    <property type="project" value="UniProtKB-KW"/>
</dbReference>
<dbReference type="SUPFAM" id="SSF51395">
    <property type="entry name" value="FMN-linked oxidoreductases"/>
    <property type="match status" value="1"/>
</dbReference>
<feature type="domain" description="NADH:flavin oxidoreductase/NADH oxidase N-terminal" evidence="3">
    <location>
        <begin position="5"/>
        <end position="69"/>
    </location>
</feature>
<dbReference type="PANTHER" id="PTHR43656:SF2">
    <property type="entry name" value="BINDING OXIDOREDUCTASE, PUTATIVE (AFU_ORTHOLOGUE AFUA_2G08260)-RELATED"/>
    <property type="match status" value="1"/>
</dbReference>
<dbReference type="GO" id="GO:0010181">
    <property type="term" value="F:FMN binding"/>
    <property type="evidence" value="ECO:0007669"/>
    <property type="project" value="InterPro"/>
</dbReference>
<organism evidence="4 5">
    <name type="scientific">Streptomyces capillispiralis</name>
    <dbReference type="NCBI Taxonomy" id="68182"/>
    <lineage>
        <taxon>Bacteria</taxon>
        <taxon>Bacillati</taxon>
        <taxon>Actinomycetota</taxon>
        <taxon>Actinomycetes</taxon>
        <taxon>Kitasatosporales</taxon>
        <taxon>Streptomycetaceae</taxon>
        <taxon>Streptomyces</taxon>
    </lineage>
</organism>
<dbReference type="InterPro" id="IPR051799">
    <property type="entry name" value="NADH_flavin_oxidoreductase"/>
</dbReference>
<evidence type="ECO:0000256" key="1">
    <source>
        <dbReference type="ARBA" id="ARBA00022630"/>
    </source>
</evidence>
<sequence length="85" mass="9767">MQGREDFVTGARRAQQAGFDGVESHGAFGFVIAQRLSRRFNRRTDRYGGDIEGRSCFPLELFDGVRGASGPYFQRWMPPRWYETS</sequence>
<evidence type="ECO:0000313" key="4">
    <source>
        <dbReference type="EMBL" id="TWF89895.1"/>
    </source>
</evidence>